<feature type="transmembrane region" description="Helical" evidence="8">
    <location>
        <begin position="259"/>
        <end position="287"/>
    </location>
</feature>
<evidence type="ECO:0000313" key="11">
    <source>
        <dbReference type="Proteomes" id="UP001321582"/>
    </source>
</evidence>
<proteinExistence type="predicted"/>
<keyword evidence="4" id="KW-0997">Cell inner membrane</keyword>
<feature type="transmembrane region" description="Helical" evidence="8">
    <location>
        <begin position="168"/>
        <end position="201"/>
    </location>
</feature>
<keyword evidence="5 8" id="KW-0812">Transmembrane</keyword>
<evidence type="ECO:0000256" key="2">
    <source>
        <dbReference type="ARBA" id="ARBA00022448"/>
    </source>
</evidence>
<keyword evidence="2" id="KW-0813">Transport</keyword>
<dbReference type="PANTHER" id="PTHR43357">
    <property type="entry name" value="INNER MEMBRANE ABC TRANSPORTER PERMEASE PROTEIN YDCV"/>
    <property type="match status" value="1"/>
</dbReference>
<keyword evidence="11" id="KW-1185">Reference proteome</keyword>
<feature type="transmembrane region" description="Helical" evidence="8">
    <location>
        <begin position="221"/>
        <end position="239"/>
    </location>
</feature>
<dbReference type="GO" id="GO:0055085">
    <property type="term" value="P:transmembrane transport"/>
    <property type="evidence" value="ECO:0007669"/>
    <property type="project" value="InterPro"/>
</dbReference>
<dbReference type="PROSITE" id="PS50928">
    <property type="entry name" value="ABC_TM1"/>
    <property type="match status" value="2"/>
</dbReference>
<evidence type="ECO:0000259" key="9">
    <source>
        <dbReference type="PROSITE" id="PS50928"/>
    </source>
</evidence>
<protein>
    <submittedName>
        <fullName evidence="10">ABC transporter</fullName>
    </submittedName>
</protein>
<dbReference type="RefSeq" id="WP_307905156.1">
    <property type="nucleotide sequence ID" value="NZ_AP027059.1"/>
</dbReference>
<organism evidence="10 11">
    <name type="scientific">Haliovirga abyssi</name>
    <dbReference type="NCBI Taxonomy" id="2996794"/>
    <lineage>
        <taxon>Bacteria</taxon>
        <taxon>Fusobacteriati</taxon>
        <taxon>Fusobacteriota</taxon>
        <taxon>Fusobacteriia</taxon>
        <taxon>Fusobacteriales</taxon>
        <taxon>Haliovirgaceae</taxon>
        <taxon>Haliovirga</taxon>
    </lineage>
</organism>
<feature type="transmembrane region" description="Helical" evidence="8">
    <location>
        <begin position="44"/>
        <end position="68"/>
    </location>
</feature>
<dbReference type="InterPro" id="IPR035906">
    <property type="entry name" value="MetI-like_sf"/>
</dbReference>
<keyword evidence="3" id="KW-1003">Cell membrane</keyword>
<evidence type="ECO:0000256" key="5">
    <source>
        <dbReference type="ARBA" id="ARBA00022692"/>
    </source>
</evidence>
<evidence type="ECO:0000256" key="6">
    <source>
        <dbReference type="ARBA" id="ARBA00022989"/>
    </source>
</evidence>
<dbReference type="KEGG" id="haby:HLVA_07930"/>
<evidence type="ECO:0000256" key="3">
    <source>
        <dbReference type="ARBA" id="ARBA00022475"/>
    </source>
</evidence>
<dbReference type="AlphaFoldDB" id="A0AAU9D2J9"/>
<dbReference type="EMBL" id="AP027059">
    <property type="protein sequence ID" value="BDU50224.1"/>
    <property type="molecule type" value="Genomic_DNA"/>
</dbReference>
<dbReference type="Gene3D" id="1.10.3720.10">
    <property type="entry name" value="MetI-like"/>
    <property type="match status" value="2"/>
</dbReference>
<dbReference type="Proteomes" id="UP001321582">
    <property type="component" value="Chromosome"/>
</dbReference>
<dbReference type="PANTHER" id="PTHR43357:SF4">
    <property type="entry name" value="INNER MEMBRANE ABC TRANSPORTER PERMEASE PROTEIN YDCV"/>
    <property type="match status" value="1"/>
</dbReference>
<evidence type="ECO:0000256" key="7">
    <source>
        <dbReference type="ARBA" id="ARBA00023136"/>
    </source>
</evidence>
<keyword evidence="6 8" id="KW-1133">Transmembrane helix</keyword>
<feature type="transmembrane region" description="Helical" evidence="8">
    <location>
        <begin position="422"/>
        <end position="446"/>
    </location>
</feature>
<feature type="domain" description="ABC transmembrane type-1" evidence="9">
    <location>
        <begin position="45"/>
        <end position="239"/>
    </location>
</feature>
<name>A0AAU9D2J9_9FUSO</name>
<evidence type="ECO:0000313" key="10">
    <source>
        <dbReference type="EMBL" id="BDU50224.1"/>
    </source>
</evidence>
<dbReference type="InterPro" id="IPR000515">
    <property type="entry name" value="MetI-like"/>
</dbReference>
<feature type="transmembrane region" description="Helical" evidence="8">
    <location>
        <begin position="80"/>
        <end position="104"/>
    </location>
</feature>
<feature type="transmembrane region" description="Helical" evidence="8">
    <location>
        <begin position="481"/>
        <end position="502"/>
    </location>
</feature>
<accession>A0AAU9D2J9</accession>
<dbReference type="CDD" id="cd06261">
    <property type="entry name" value="TM_PBP2"/>
    <property type="match status" value="2"/>
</dbReference>
<keyword evidence="7 8" id="KW-0472">Membrane</keyword>
<feature type="transmembrane region" description="Helical" evidence="8">
    <location>
        <begin position="7"/>
        <end position="24"/>
    </location>
</feature>
<feature type="transmembrane region" description="Helical" evidence="8">
    <location>
        <begin position="116"/>
        <end position="134"/>
    </location>
</feature>
<gene>
    <name evidence="10" type="ORF">HLVA_07930</name>
</gene>
<evidence type="ECO:0000256" key="4">
    <source>
        <dbReference type="ARBA" id="ARBA00022519"/>
    </source>
</evidence>
<feature type="transmembrane region" description="Helical" evidence="8">
    <location>
        <begin position="376"/>
        <end position="396"/>
    </location>
</feature>
<evidence type="ECO:0000256" key="8">
    <source>
        <dbReference type="SAM" id="Phobius"/>
    </source>
</evidence>
<reference evidence="10 11" key="1">
    <citation type="submission" date="2022-11" db="EMBL/GenBank/DDBJ databases">
        <title>Haliovirga abyssi gen. nov., sp. nov., a mesophilic fermentative bacterium isolated from the Iheya North hydrothermal field and the proposal of Haliovirgaceae fam. nov.</title>
        <authorList>
            <person name="Miyazaki U."/>
            <person name="Tame A."/>
            <person name="Miyazaki J."/>
            <person name="Takai K."/>
            <person name="Sawayama S."/>
            <person name="Kitajima M."/>
            <person name="Okamoto A."/>
            <person name="Nakagawa S."/>
        </authorList>
    </citation>
    <scope>NUCLEOTIDE SEQUENCE [LARGE SCALE GENOMIC DNA]</scope>
    <source>
        <strain evidence="10 11">IC12</strain>
    </source>
</reference>
<dbReference type="GO" id="GO:0005886">
    <property type="term" value="C:plasma membrane"/>
    <property type="evidence" value="ECO:0007669"/>
    <property type="project" value="UniProtKB-SubCell"/>
</dbReference>
<evidence type="ECO:0000256" key="1">
    <source>
        <dbReference type="ARBA" id="ARBA00004429"/>
    </source>
</evidence>
<dbReference type="SUPFAM" id="SSF161098">
    <property type="entry name" value="MetI-like"/>
    <property type="match status" value="2"/>
</dbReference>
<feature type="transmembrane region" description="Helical" evidence="8">
    <location>
        <begin position="317"/>
        <end position="337"/>
    </location>
</feature>
<feature type="domain" description="ABC transmembrane type-1" evidence="9">
    <location>
        <begin position="317"/>
        <end position="501"/>
    </location>
</feature>
<sequence>MKKKSFSINMIVLIIWTIPFIFFLKDFFKVSELIKLFNYKLLKILYYTVLQSAISTVGAFVISLAPAYFFSKKENLLSKLLGSTIVIPFFFPVVSAIVSFSIIFSFPLLKKIGLMYSFWAIIIVHIFYNSPIYVKYLGEGLKKIPRNIIEEAEIIGAKKRDIFFKIELPILASAILKATFLVFTYCFMSFAVVLALGGIKYSTFEVAIVTSLMGEFNFSKAFIYAFIQFLFLFLFNSLLNRVGNENYELGMENKKEKKINVIILIISIFYLMFEFGVIIISVIYSFYDFFNSRFDFSAVNRVFFGDISKKFRVYSSFWNSISISFFVAFIVVIFVYLILKNKNKFISKFVVAAISISPAFLAMALLYMNILFDINFFILLFWGYLLITVPIGYSFLYQHITGFDKEIIEAAKLDGATNFKMFYYIEAPILFPVFIGTFLQLFAIIYGEFTLAYAMQVQEYVPLVSILNYSLSSRRLFKESAVISAVNIVIILSIFVISEMMISGEKKSRKEK</sequence>
<comment type="subcellular location">
    <subcellularLocation>
        <location evidence="1">Cell inner membrane</location>
        <topology evidence="1">Multi-pass membrane protein</topology>
    </subcellularLocation>
</comment>
<feature type="transmembrane region" description="Helical" evidence="8">
    <location>
        <begin position="349"/>
        <end position="370"/>
    </location>
</feature>